<dbReference type="InterPro" id="IPR039261">
    <property type="entry name" value="FNR_nucleotide-bd"/>
</dbReference>
<dbReference type="EMBL" id="PEOG01000021">
    <property type="protein sequence ID" value="PIM53441.1"/>
    <property type="molecule type" value="Genomic_DNA"/>
</dbReference>
<dbReference type="InterPro" id="IPR017927">
    <property type="entry name" value="FAD-bd_FR_type"/>
</dbReference>
<dbReference type="PROSITE" id="PS51384">
    <property type="entry name" value="FAD_FR"/>
    <property type="match status" value="1"/>
</dbReference>
<sequence length="260" mass="28256">MKSDTPLVASPASAVSPAEGPASRVQRVRHELKRRELTVRQVDELTPNFRRVTLTGESLSDFVSASFDDHVKLIFDAESADGPVMRDYTPRRVDVAARELVIEFAQHGDGPAAAWAAQAQPGDTLTVGGPRGSFIIPTDYAWHLLAGDETALPAVARRLEELPAGARVIALLNVAASDRRVFQTRAALDLHWVDGDDELLAAARALELPPGEGYAWCAGEAAAMAALRRILVDEKGHDRHAIRAAAYWKRGASHHHENLE</sequence>
<comment type="caution">
    <text evidence="4">The sequence shown here is derived from an EMBL/GenBank/DDBJ whole genome shotgun (WGS) entry which is preliminary data.</text>
</comment>
<reference evidence="4 5" key="1">
    <citation type="submission" date="2017-11" db="EMBL/GenBank/DDBJ databases">
        <title>Draft genome sequence of Mitsuaria sp. HWN-4.</title>
        <authorList>
            <person name="Gundlapally S.R."/>
        </authorList>
    </citation>
    <scope>NUCLEOTIDE SEQUENCE [LARGE SCALE GENOMIC DNA]</scope>
    <source>
        <strain evidence="4 5">HWN-4</strain>
    </source>
</reference>
<feature type="compositionally biased region" description="Low complexity" evidence="2">
    <location>
        <begin position="1"/>
        <end position="23"/>
    </location>
</feature>
<dbReference type="PANTHER" id="PTHR30157">
    <property type="entry name" value="FERRIC REDUCTASE, NADPH-DEPENDENT"/>
    <property type="match status" value="1"/>
</dbReference>
<evidence type="ECO:0000256" key="1">
    <source>
        <dbReference type="ARBA" id="ARBA00035644"/>
    </source>
</evidence>
<name>A0A2G9CAH8_9BURK</name>
<dbReference type="RefSeq" id="WP_099861463.1">
    <property type="nucleotide sequence ID" value="NZ_PEOG01000021.1"/>
</dbReference>
<dbReference type="Pfam" id="PF08021">
    <property type="entry name" value="FAD_binding_9"/>
    <property type="match status" value="1"/>
</dbReference>
<dbReference type="Proteomes" id="UP000231501">
    <property type="component" value="Unassembled WGS sequence"/>
</dbReference>
<evidence type="ECO:0000313" key="4">
    <source>
        <dbReference type="EMBL" id="PIM53441.1"/>
    </source>
</evidence>
<accession>A0A2G9CAH8</accession>
<dbReference type="InterPro" id="IPR039374">
    <property type="entry name" value="SIP_fam"/>
</dbReference>
<dbReference type="InterPro" id="IPR007037">
    <property type="entry name" value="SIP_rossman_dom"/>
</dbReference>
<dbReference type="AlphaFoldDB" id="A0A2G9CAH8"/>
<proteinExistence type="inferred from homology"/>
<dbReference type="PANTHER" id="PTHR30157:SF0">
    <property type="entry name" value="NADPH-DEPENDENT FERRIC-CHELATE REDUCTASE"/>
    <property type="match status" value="1"/>
</dbReference>
<dbReference type="InterPro" id="IPR013113">
    <property type="entry name" value="SIP_FAD-bd"/>
</dbReference>
<organism evidence="4 5">
    <name type="scientific">Roseateles chitinivorans</name>
    <dbReference type="NCBI Taxonomy" id="2917965"/>
    <lineage>
        <taxon>Bacteria</taxon>
        <taxon>Pseudomonadati</taxon>
        <taxon>Pseudomonadota</taxon>
        <taxon>Betaproteobacteria</taxon>
        <taxon>Burkholderiales</taxon>
        <taxon>Sphaerotilaceae</taxon>
        <taxon>Roseateles</taxon>
    </lineage>
</organism>
<dbReference type="CDD" id="cd06193">
    <property type="entry name" value="siderophore_interacting"/>
    <property type="match status" value="1"/>
</dbReference>
<dbReference type="SUPFAM" id="SSF63380">
    <property type="entry name" value="Riboflavin synthase domain-like"/>
    <property type="match status" value="1"/>
</dbReference>
<evidence type="ECO:0000313" key="5">
    <source>
        <dbReference type="Proteomes" id="UP000231501"/>
    </source>
</evidence>
<dbReference type="Gene3D" id="2.40.30.10">
    <property type="entry name" value="Translation factors"/>
    <property type="match status" value="1"/>
</dbReference>
<evidence type="ECO:0000259" key="3">
    <source>
        <dbReference type="PROSITE" id="PS51384"/>
    </source>
</evidence>
<dbReference type="OrthoDB" id="9814826at2"/>
<dbReference type="Gene3D" id="3.40.50.80">
    <property type="entry name" value="Nucleotide-binding domain of ferredoxin-NADP reductase (FNR) module"/>
    <property type="match status" value="1"/>
</dbReference>
<protein>
    <submittedName>
        <fullName evidence="4">NADPH-dependent ferric siderophore reductase</fullName>
    </submittedName>
</protein>
<keyword evidence="5" id="KW-1185">Reference proteome</keyword>
<feature type="domain" description="FAD-binding FR-type" evidence="3">
    <location>
        <begin position="32"/>
        <end position="137"/>
    </location>
</feature>
<evidence type="ECO:0000256" key="2">
    <source>
        <dbReference type="SAM" id="MobiDB-lite"/>
    </source>
</evidence>
<dbReference type="InterPro" id="IPR017938">
    <property type="entry name" value="Riboflavin_synthase-like_b-brl"/>
</dbReference>
<comment type="similarity">
    <text evidence="1">Belongs to the SIP oxidoreductase family.</text>
</comment>
<feature type="region of interest" description="Disordered" evidence="2">
    <location>
        <begin position="1"/>
        <end position="26"/>
    </location>
</feature>
<dbReference type="Pfam" id="PF04954">
    <property type="entry name" value="SIP"/>
    <property type="match status" value="1"/>
</dbReference>
<gene>
    <name evidence="4" type="ORF">CS062_09765</name>
</gene>
<dbReference type="GO" id="GO:0016491">
    <property type="term" value="F:oxidoreductase activity"/>
    <property type="evidence" value="ECO:0007669"/>
    <property type="project" value="InterPro"/>
</dbReference>